<proteinExistence type="predicted"/>
<feature type="compositionally biased region" description="Basic and acidic residues" evidence="1">
    <location>
        <begin position="136"/>
        <end position="148"/>
    </location>
</feature>
<accession>A0A1B9H140</accession>
<evidence type="ECO:0000313" key="3">
    <source>
        <dbReference type="Proteomes" id="UP000092666"/>
    </source>
</evidence>
<dbReference type="AlphaFoldDB" id="A0A1B9H140"/>
<evidence type="ECO:0000256" key="1">
    <source>
        <dbReference type="SAM" id="MobiDB-lite"/>
    </source>
</evidence>
<dbReference type="EMBL" id="KI669494">
    <property type="protein sequence ID" value="OCF36964.1"/>
    <property type="molecule type" value="Genomic_DNA"/>
</dbReference>
<reference evidence="2 3" key="1">
    <citation type="submission" date="2013-07" db="EMBL/GenBank/DDBJ databases">
        <title>The Genome Sequence of Cryptococcus heveanensis BCC8398.</title>
        <authorList>
            <consortium name="The Broad Institute Genome Sequencing Platform"/>
            <person name="Cuomo C."/>
            <person name="Litvintseva A."/>
            <person name="Chen Y."/>
            <person name="Heitman J."/>
            <person name="Sun S."/>
            <person name="Springer D."/>
            <person name="Dromer F."/>
            <person name="Young S.K."/>
            <person name="Zeng Q."/>
            <person name="Gargeya S."/>
            <person name="Fitzgerald M."/>
            <person name="Abouelleil A."/>
            <person name="Alvarado L."/>
            <person name="Berlin A.M."/>
            <person name="Chapman S.B."/>
            <person name="Dewar J."/>
            <person name="Goldberg J."/>
            <person name="Griggs A."/>
            <person name="Gujja S."/>
            <person name="Hansen M."/>
            <person name="Howarth C."/>
            <person name="Imamovic A."/>
            <person name="Larimer J."/>
            <person name="McCowan C."/>
            <person name="Murphy C."/>
            <person name="Pearson M."/>
            <person name="Priest M."/>
            <person name="Roberts A."/>
            <person name="Saif S."/>
            <person name="Shea T."/>
            <person name="Sykes S."/>
            <person name="Wortman J."/>
            <person name="Nusbaum C."/>
            <person name="Birren B."/>
        </authorList>
    </citation>
    <scope>NUCLEOTIDE SEQUENCE [LARGE SCALE GENOMIC DNA]</scope>
    <source>
        <strain evidence="2 3">BCC8398</strain>
    </source>
</reference>
<dbReference type="Proteomes" id="UP000092666">
    <property type="component" value="Unassembled WGS sequence"/>
</dbReference>
<reference evidence="3" key="2">
    <citation type="submission" date="2013-12" db="EMBL/GenBank/DDBJ databases">
        <title>Evolution of pathogenesis and genome organization in the Tremellales.</title>
        <authorList>
            <person name="Cuomo C."/>
            <person name="Litvintseva A."/>
            <person name="Heitman J."/>
            <person name="Chen Y."/>
            <person name="Sun S."/>
            <person name="Springer D."/>
            <person name="Dromer F."/>
            <person name="Young S."/>
            <person name="Zeng Q."/>
            <person name="Chapman S."/>
            <person name="Gujja S."/>
            <person name="Saif S."/>
            <person name="Birren B."/>
        </authorList>
    </citation>
    <scope>NUCLEOTIDE SEQUENCE [LARGE SCALE GENOMIC DNA]</scope>
    <source>
        <strain evidence="3">BCC8398</strain>
    </source>
</reference>
<feature type="region of interest" description="Disordered" evidence="1">
    <location>
        <begin position="127"/>
        <end position="148"/>
    </location>
</feature>
<evidence type="ECO:0000313" key="2">
    <source>
        <dbReference type="EMBL" id="OCF36964.1"/>
    </source>
</evidence>
<gene>
    <name evidence="2" type="ORF">I316_01562</name>
</gene>
<keyword evidence="3" id="KW-1185">Reference proteome</keyword>
<protein>
    <submittedName>
        <fullName evidence="2">Uncharacterized protein</fullName>
    </submittedName>
</protein>
<sequence length="318" mass="35579">MSLGYGCTLVRSYIEATRALQRRTEHLKRCDTQGQFLLQDEDYQAADQHAGRRHSMLNEELARHRQTPQHSLVSLLESTRYKEAAKECHEQYRHNQMEDLTRELYSSAIHATKVVGAFLTAEHRQANQSQGASEWPKSHSLGERGDGRSPLRVSYYEDLHDPRLIPNIPPITLHPESTEFRTSYLDALRSARHAYSNLSKHEAMLESFAPSLCLNGTPRQLRTLWHSMWDPVATVKTEIASHLPADGLGSDESVSIMRGPLEVGTEPYTFSSLSDAITITVQSPSDGGDTSGHDTPRAFVADTGYSVEDIRATGSGYE</sequence>
<organism evidence="2 3">
    <name type="scientific">Kwoniella heveanensis BCC8398</name>
    <dbReference type="NCBI Taxonomy" id="1296120"/>
    <lineage>
        <taxon>Eukaryota</taxon>
        <taxon>Fungi</taxon>
        <taxon>Dikarya</taxon>
        <taxon>Basidiomycota</taxon>
        <taxon>Agaricomycotina</taxon>
        <taxon>Tremellomycetes</taxon>
        <taxon>Tremellales</taxon>
        <taxon>Cryptococcaceae</taxon>
        <taxon>Kwoniella</taxon>
    </lineage>
</organism>
<name>A0A1B9H140_9TREE</name>